<keyword evidence="5" id="KW-0349">Heme</keyword>
<comment type="similarity">
    <text evidence="4">Belongs to the nitrite and sulfite reductase 4Fe-4S domain family.</text>
</comment>
<accession>A0ABS9Q5K3</accession>
<dbReference type="PANTHER" id="PTHR43809">
    <property type="entry name" value="NITRITE REDUCTASE (NADH) LARGE SUBUNIT"/>
    <property type="match status" value="1"/>
</dbReference>
<dbReference type="Gene3D" id="1.10.10.1100">
    <property type="entry name" value="BFD-like [2Fe-2S]-binding domain"/>
    <property type="match status" value="1"/>
</dbReference>
<organism evidence="13 14">
    <name type="scientific">Arsenicicoccus bolidensis</name>
    <dbReference type="NCBI Taxonomy" id="229480"/>
    <lineage>
        <taxon>Bacteria</taxon>
        <taxon>Bacillati</taxon>
        <taxon>Actinomycetota</taxon>
        <taxon>Actinomycetes</taxon>
        <taxon>Micrococcales</taxon>
        <taxon>Intrasporangiaceae</taxon>
        <taxon>Arsenicicoccus</taxon>
    </lineage>
</organism>
<dbReference type="InterPro" id="IPR023753">
    <property type="entry name" value="FAD/NAD-binding_dom"/>
</dbReference>
<dbReference type="InterPro" id="IPR041854">
    <property type="entry name" value="BFD-like_2Fe2S-bd_dom_sf"/>
</dbReference>
<evidence type="ECO:0000256" key="3">
    <source>
        <dbReference type="ARBA" id="ARBA00005096"/>
    </source>
</evidence>
<feature type="domain" description="BFD-like [2Fe-2S]-binding" evidence="11">
    <location>
        <begin position="467"/>
        <end position="514"/>
    </location>
</feature>
<evidence type="ECO:0000256" key="6">
    <source>
        <dbReference type="ARBA" id="ARBA00022723"/>
    </source>
</evidence>
<evidence type="ECO:0000256" key="2">
    <source>
        <dbReference type="ARBA" id="ARBA00001966"/>
    </source>
</evidence>
<evidence type="ECO:0000313" key="14">
    <source>
        <dbReference type="Proteomes" id="UP001521931"/>
    </source>
</evidence>
<evidence type="ECO:0000256" key="4">
    <source>
        <dbReference type="ARBA" id="ARBA00010429"/>
    </source>
</evidence>
<evidence type="ECO:0000256" key="1">
    <source>
        <dbReference type="ARBA" id="ARBA00001929"/>
    </source>
</evidence>
<proteinExistence type="inferred from homology"/>
<dbReference type="RefSeq" id="WP_239265766.1">
    <property type="nucleotide sequence ID" value="NZ_JAKRCV010000061.1"/>
</dbReference>
<feature type="compositionally biased region" description="Low complexity" evidence="10">
    <location>
        <begin position="314"/>
        <end position="331"/>
    </location>
</feature>
<dbReference type="Pfam" id="PF04324">
    <property type="entry name" value="Fer2_BFD"/>
    <property type="match status" value="1"/>
</dbReference>
<dbReference type="PANTHER" id="PTHR43809:SF1">
    <property type="entry name" value="NITRITE REDUCTASE (NADH) LARGE SUBUNIT"/>
    <property type="match status" value="1"/>
</dbReference>
<keyword evidence="8" id="KW-0408">Iron</keyword>
<comment type="caution">
    <text evidence="13">The sequence shown here is derived from an EMBL/GenBank/DDBJ whole genome shotgun (WGS) entry which is preliminary data.</text>
</comment>
<dbReference type="Gene3D" id="3.50.50.60">
    <property type="entry name" value="FAD/NAD(P)-binding domain"/>
    <property type="match status" value="2"/>
</dbReference>
<dbReference type="Pfam" id="PF07992">
    <property type="entry name" value="Pyr_redox_2"/>
    <property type="match status" value="1"/>
</dbReference>
<evidence type="ECO:0000256" key="8">
    <source>
        <dbReference type="ARBA" id="ARBA00023004"/>
    </source>
</evidence>
<protein>
    <submittedName>
        <fullName evidence="13">FAD-dependent oxidoreductase</fullName>
    </submittedName>
</protein>
<evidence type="ECO:0000259" key="12">
    <source>
        <dbReference type="Pfam" id="PF07992"/>
    </source>
</evidence>
<feature type="region of interest" description="Disordered" evidence="10">
    <location>
        <begin position="519"/>
        <end position="545"/>
    </location>
</feature>
<feature type="region of interest" description="Disordered" evidence="10">
    <location>
        <begin position="305"/>
        <end position="353"/>
    </location>
</feature>
<evidence type="ECO:0000259" key="11">
    <source>
        <dbReference type="Pfam" id="PF04324"/>
    </source>
</evidence>
<keyword evidence="7" id="KW-0560">Oxidoreductase</keyword>
<keyword evidence="14" id="KW-1185">Reference proteome</keyword>
<evidence type="ECO:0000313" key="13">
    <source>
        <dbReference type="EMBL" id="MCG7323163.1"/>
    </source>
</evidence>
<feature type="domain" description="FAD/NAD(P)-binding" evidence="12">
    <location>
        <begin position="6"/>
        <end position="287"/>
    </location>
</feature>
<dbReference type="EMBL" id="JAKRCV010000061">
    <property type="protein sequence ID" value="MCG7323163.1"/>
    <property type="molecule type" value="Genomic_DNA"/>
</dbReference>
<feature type="compositionally biased region" description="Low complexity" evidence="10">
    <location>
        <begin position="342"/>
        <end position="353"/>
    </location>
</feature>
<reference evidence="13 14" key="1">
    <citation type="submission" date="2022-02" db="EMBL/GenBank/DDBJ databases">
        <title>Uncovering new skin microbiome diversity through culturing and metagenomics.</title>
        <authorList>
            <person name="Conlan S."/>
            <person name="Deming C."/>
            <person name="Nisc Comparative Sequencing Program N."/>
            <person name="Segre J.A."/>
        </authorList>
    </citation>
    <scope>NUCLEOTIDE SEQUENCE [LARGE SCALE GENOMIC DNA]</scope>
    <source>
        <strain evidence="13 14">ACRQZ</strain>
    </source>
</reference>
<dbReference type="PRINTS" id="PR00368">
    <property type="entry name" value="FADPNR"/>
</dbReference>
<comment type="cofactor">
    <cofactor evidence="1">
        <name>siroheme</name>
        <dbReference type="ChEBI" id="CHEBI:60052"/>
    </cofactor>
</comment>
<dbReference type="Proteomes" id="UP001521931">
    <property type="component" value="Unassembled WGS sequence"/>
</dbReference>
<dbReference type="InterPro" id="IPR036188">
    <property type="entry name" value="FAD/NAD-bd_sf"/>
</dbReference>
<name>A0ABS9Q5K3_9MICO</name>
<dbReference type="InterPro" id="IPR007419">
    <property type="entry name" value="BFD-like_2Fe2S-bd_dom"/>
</dbReference>
<sequence length="545" mass="54909">MPDPTRIVVVGHGMVAARLVDDLDRYADPTALDVTVIGAEPEGAYNRLMLSEVIGGRAAVDGLATPHRATWVRVLDGVAAVRLDRERQVVVDEHGDEHPYDHVVLATGADPRVPPLAGLEDASRWPSGVHALRTLADCRAILARVGSVGRAIVLGGGLLGVEAAVGLRARGVPVTVVHSGAGPLDRQLDAASATVLRHALRDNGIDVVTGGRAAEVVVHDGAVAGLRLADGSVVEGGLLVVATGVRPRSDLAADAGLPCAAGVLVDPDLRSLADPRVSAIGDCAEPPGGCSGLLAPGWDQAAAVARRLARQGDSHSAGPADGAAAPTGSTPDAGAAPTGSTPEAAAAPMAPAPEAAGGDVIRLKAKDLTVVALGTLPDDDLADTDVHVVTVTDLRSRRRVRVGVRDGVLVGASVVGDAQLAADLTATYERGLPVPADPAQLLLRASEGGGGLPTAQSPALIPGRATVCRCNGVSKSQIVSARGAGDRTVDDVACRTRATTGCGTCTTTVQGLLDWLAEVDGDDPGSDEGATATTHDPHPLAAAAT</sequence>
<evidence type="ECO:0000256" key="7">
    <source>
        <dbReference type="ARBA" id="ARBA00023002"/>
    </source>
</evidence>
<keyword evidence="9" id="KW-0411">Iron-sulfur</keyword>
<gene>
    <name evidence="13" type="ORF">MHL29_14860</name>
</gene>
<dbReference type="SUPFAM" id="SSF51905">
    <property type="entry name" value="FAD/NAD(P)-binding domain"/>
    <property type="match status" value="1"/>
</dbReference>
<keyword evidence="6" id="KW-0479">Metal-binding</keyword>
<evidence type="ECO:0000256" key="5">
    <source>
        <dbReference type="ARBA" id="ARBA00022617"/>
    </source>
</evidence>
<evidence type="ECO:0000256" key="9">
    <source>
        <dbReference type="ARBA" id="ARBA00023014"/>
    </source>
</evidence>
<dbReference type="InterPro" id="IPR052034">
    <property type="entry name" value="NasD-like"/>
</dbReference>
<comment type="cofactor">
    <cofactor evidence="2">
        <name>[4Fe-4S] cluster</name>
        <dbReference type="ChEBI" id="CHEBI:49883"/>
    </cofactor>
</comment>
<comment type="pathway">
    <text evidence="3">Nitrogen metabolism; nitrate reduction (assimilation).</text>
</comment>
<evidence type="ECO:0000256" key="10">
    <source>
        <dbReference type="SAM" id="MobiDB-lite"/>
    </source>
</evidence>